<dbReference type="Proteomes" id="UP001595722">
    <property type="component" value="Unassembled WGS sequence"/>
</dbReference>
<proteinExistence type="predicted"/>
<reference evidence="4" key="1">
    <citation type="journal article" date="2019" name="Int. J. Syst. Evol. Microbiol.">
        <title>The Global Catalogue of Microorganisms (GCM) 10K type strain sequencing project: providing services to taxonomists for standard genome sequencing and annotation.</title>
        <authorList>
            <consortium name="The Broad Institute Genomics Platform"/>
            <consortium name="The Broad Institute Genome Sequencing Center for Infectious Disease"/>
            <person name="Wu L."/>
            <person name="Ma J."/>
        </authorList>
    </citation>
    <scope>NUCLEOTIDE SEQUENCE [LARGE SCALE GENOMIC DNA]</scope>
    <source>
        <strain evidence="4">KCTC 42424</strain>
    </source>
</reference>
<evidence type="ECO:0000256" key="1">
    <source>
        <dbReference type="SAM" id="Coils"/>
    </source>
</evidence>
<keyword evidence="1" id="KW-0175">Coiled coil</keyword>
<evidence type="ECO:0000313" key="4">
    <source>
        <dbReference type="Proteomes" id="UP001595722"/>
    </source>
</evidence>
<name>A0ABV7VQ97_9GAMM</name>
<feature type="domain" description="DUF2489" evidence="2">
    <location>
        <begin position="13"/>
        <end position="150"/>
    </location>
</feature>
<sequence length="162" mass="18973">MTPFFLIIGLIIIASLAGYAWHLTRQVKRAQQQAEQQQQQEAAQAAHNLRQKQLELVTDIRFIARSVLAQQCEITEGVLRIQYLMNGLDPDAWQLSELHHVRAHYDATRHMPILDAYKKLSKKEQFKIDQQRWALENQHQEAIEKELTWLVSYSFPQVTLLQ</sequence>
<gene>
    <name evidence="3" type="ORF">ACFOMG_05670</name>
</gene>
<evidence type="ECO:0000313" key="3">
    <source>
        <dbReference type="EMBL" id="MFC3679599.1"/>
    </source>
</evidence>
<dbReference type="Pfam" id="PF10675">
    <property type="entry name" value="DUF2489"/>
    <property type="match status" value="1"/>
</dbReference>
<dbReference type="InterPro" id="IPR019617">
    <property type="entry name" value="DUF2489"/>
</dbReference>
<comment type="caution">
    <text evidence="3">The sequence shown here is derived from an EMBL/GenBank/DDBJ whole genome shotgun (WGS) entry which is preliminary data.</text>
</comment>
<protein>
    <submittedName>
        <fullName evidence="3">DUF2489 domain-containing protein</fullName>
    </submittedName>
</protein>
<keyword evidence="4" id="KW-1185">Reference proteome</keyword>
<accession>A0ABV7VQ97</accession>
<dbReference type="EMBL" id="JBHRYB010000005">
    <property type="protein sequence ID" value="MFC3679599.1"/>
    <property type="molecule type" value="Genomic_DNA"/>
</dbReference>
<organism evidence="3 4">
    <name type="scientific">Bacterioplanoides pacificum</name>
    <dbReference type="NCBI Taxonomy" id="1171596"/>
    <lineage>
        <taxon>Bacteria</taxon>
        <taxon>Pseudomonadati</taxon>
        <taxon>Pseudomonadota</taxon>
        <taxon>Gammaproteobacteria</taxon>
        <taxon>Oceanospirillales</taxon>
        <taxon>Oceanospirillaceae</taxon>
        <taxon>Bacterioplanoides</taxon>
    </lineage>
</organism>
<feature type="coiled-coil region" evidence="1">
    <location>
        <begin position="20"/>
        <end position="55"/>
    </location>
</feature>
<dbReference type="RefSeq" id="WP_376865327.1">
    <property type="nucleotide sequence ID" value="NZ_JBHRYB010000005.1"/>
</dbReference>
<evidence type="ECO:0000259" key="2">
    <source>
        <dbReference type="Pfam" id="PF10675"/>
    </source>
</evidence>